<feature type="domain" description="SLH" evidence="2">
    <location>
        <begin position="2157"/>
        <end position="2215"/>
    </location>
</feature>
<evidence type="ECO:0000313" key="5">
    <source>
        <dbReference type="Proteomes" id="UP000298246"/>
    </source>
</evidence>
<dbReference type="Pfam" id="PF00395">
    <property type="entry name" value="SLH"/>
    <property type="match status" value="3"/>
</dbReference>
<feature type="domain" description="SLH" evidence="2">
    <location>
        <begin position="2093"/>
        <end position="2156"/>
    </location>
</feature>
<dbReference type="Gene3D" id="3.40.50.880">
    <property type="match status" value="1"/>
</dbReference>
<dbReference type="InterPro" id="IPR029062">
    <property type="entry name" value="Class_I_gatase-like"/>
</dbReference>
<dbReference type="InterPro" id="IPR001119">
    <property type="entry name" value="SLH_dom"/>
</dbReference>
<dbReference type="SUPFAM" id="SSF52317">
    <property type="entry name" value="Class I glutamine amidotransferase-like"/>
    <property type="match status" value="1"/>
</dbReference>
<dbReference type="SUPFAM" id="SSF89550">
    <property type="entry name" value="PHP domain-like"/>
    <property type="match status" value="1"/>
</dbReference>
<feature type="domain" description="SLH" evidence="2">
    <location>
        <begin position="2218"/>
        <end position="2273"/>
    </location>
</feature>
<gene>
    <name evidence="4" type="ORF">B5M42_14580</name>
</gene>
<dbReference type="Pfam" id="PF19077">
    <property type="entry name" value="Big_13"/>
    <property type="match status" value="1"/>
</dbReference>
<dbReference type="Gene3D" id="2.60.40.1080">
    <property type="match status" value="1"/>
</dbReference>
<dbReference type="InterPro" id="IPR016195">
    <property type="entry name" value="Pol/histidinol_Pase-like"/>
</dbReference>
<protein>
    <submittedName>
        <fullName evidence="4">Uncharacterized protein</fullName>
    </submittedName>
</protein>
<evidence type="ECO:0000313" key="4">
    <source>
        <dbReference type="EMBL" id="TFE86584.1"/>
    </source>
</evidence>
<dbReference type="InterPro" id="IPR003343">
    <property type="entry name" value="Big_2"/>
</dbReference>
<evidence type="ECO:0000259" key="3">
    <source>
        <dbReference type="PROSITE" id="PS51841"/>
    </source>
</evidence>
<feature type="domain" description="LTD" evidence="3">
    <location>
        <begin position="41"/>
        <end position="256"/>
    </location>
</feature>
<dbReference type="InterPro" id="IPR008964">
    <property type="entry name" value="Invasin/intimin_cell_adhesion"/>
</dbReference>
<dbReference type="InterPro" id="IPR001322">
    <property type="entry name" value="Lamin_tail_dom"/>
</dbReference>
<dbReference type="PROSITE" id="PS51841">
    <property type="entry name" value="LTD"/>
    <property type="match status" value="1"/>
</dbReference>
<evidence type="ECO:0000256" key="1">
    <source>
        <dbReference type="SAM" id="MobiDB-lite"/>
    </source>
</evidence>
<dbReference type="PANTHER" id="PTHR24216">
    <property type="entry name" value="PAXILLIN-RELATED"/>
    <property type="match status" value="1"/>
</dbReference>
<feature type="compositionally biased region" description="Pro residues" evidence="1">
    <location>
        <begin position="1865"/>
        <end position="1893"/>
    </location>
</feature>
<dbReference type="Proteomes" id="UP000298246">
    <property type="component" value="Unassembled WGS sequence"/>
</dbReference>
<dbReference type="Gene3D" id="3.20.20.140">
    <property type="entry name" value="Metal-dependent hydrolases"/>
    <property type="match status" value="1"/>
</dbReference>
<reference evidence="4 5" key="1">
    <citation type="submission" date="2017-03" db="EMBL/GenBank/DDBJ databases">
        <title>Isolation of Levoglucosan Utilizing Bacteria.</title>
        <authorList>
            <person name="Arya A.S."/>
        </authorList>
    </citation>
    <scope>NUCLEOTIDE SEQUENCE [LARGE SCALE GENOMIC DNA]</scope>
    <source>
        <strain evidence="4 5">MEC069</strain>
    </source>
</reference>
<keyword evidence="5" id="KW-1185">Reference proteome</keyword>
<dbReference type="Pfam" id="PF23355">
    <property type="entry name" value="IFT52_GIFT"/>
    <property type="match status" value="1"/>
</dbReference>
<dbReference type="PROSITE" id="PS51272">
    <property type="entry name" value="SLH"/>
    <property type="match status" value="3"/>
</dbReference>
<feature type="region of interest" description="Disordered" evidence="1">
    <location>
        <begin position="1777"/>
        <end position="1905"/>
    </location>
</feature>
<dbReference type="SUPFAM" id="SSF49373">
    <property type="entry name" value="Invasin/intimin cell-adhesion fragments"/>
    <property type="match status" value="1"/>
</dbReference>
<sequence length="2273" mass="239761">MLSFINKRGGRSKRWMGMAMALLLMLALLLPPPGLVPDGLVPSAKAAGALGFNPGDVVISQLYVNGGNSGAFYKTKFFELYNRTNQDINFNSQWTIGYASSTATAFSAGTKLTGTIKAHGYYLVAGSSGANGLDLPVKADQTTTINPSGSAGGILFLAQKTTAPTADSDGDIVDLVAFGNGTVTFKLSTTNWGQPFFVTNVGSGTVLRKTDEGSDPRGAHGFYNGFFSKDNSKDFVINAPLVPSAPDEVAIRTTKTSAPNPQLITLTRSGGTSTVTGAAGAVPGSVSVSVSTESGGTLTLQQSGTALADGSFSISFADPGSNSVYVTQKDTTQPTPKDSGFTRVDATGYTPGVTPIGQLRINDAQGVPINRRYTATIEGVATAANKALGAENTSFYLQDATGGINVIGGTAPNPAVIVGHRMSMTGRVALTAGLLQFVPTSMTDLGVDAPPATAAIAAADLGSYASAEPKEGTVVSLKGTVTNIPGTGPDYNLTVTDEAGQAVIVKLLASAGIDGSKAVEMNETYTFTGVVGQSKIAAPYTSGYYLMPRSAADIKGQLSLKHDVLSKVYSGMDLTFSALAKNASAVTLYYKAVGDASFRSIPMLTADNLNYNATIAQSDVPAQELLYYIEAADGGNIANAGTAAAPNHAVVVTDTDGPSYSDETPLINDSIETKHPAVSVKISDLSGVDKTATKLSVDNKDVTAKSEVTDSGITWKMTPDDDLAEGLHTVKVEAADLRGNHSEHTWNFTVLPRFTGGNHYRGTTHNHTNISHDAAGAPEDALKEAQKYKYDFFAFSDHSHDIDADLVGKDTVERKDGLKERAGGANWQLTKDLAKQYTKDGQFVVFPAFEMTSTTWGHSNVFGTENFIDRKEEGGIYQNLKSYYAWVLTYDNIVAQFNHPDMSKDAFDNFIPYDKKLDQLFTMVEVGNGSGNYGYTNAKKKFFDALDIGWHVAPTYGEDNHDATWGQTKKRTVIVADDLSQASLLESMRKMRVYFSEDPNFQLDVLASGYYMGSVIDTKTLNFDIKGSDPVEENASNPDYKYVKTTSDDRIDKVELITNGGVVIDTYKPAADTKSFNWKPTPFTVAGGQQWFVVRVTQKDGDTIYSSPIWTPSQDLSVKVSNIVATDGAVVGSTPAPLQAGISNMGTIALTNLKAKFYYDQVDDDHKIGESIIESLPANTSATTSVVWANPLPGDRNIIVVLEATDGHTLDANKYQQLFTIKPLLGIKLMIDASHANENTTKDTGTYKDNLKQLTTLLRKEAYTIVENSSTITPSVLSGVNILMVSHPATDYTAPEITAIKDFVSQGGSLLLTGKSNFKVNQSPNSLLSGIGSSLMINNDGAFDESKTGNFWATPLTSNYSVRAHPKPVSNFLTDFVTALDFYSGASLAKNDGAGNKVPLVDSDNVTVLIRGNETTFQDSVKADAAVYSVYKGGAQPGDSVTGGTKIPLVASEQLGNGRVVVAGMNIFNDKQMDQSFEAKGNDPFALNVVGWLAHREPTVTPIGQARQMPEGTDIVIQGKVTSAAGVFYDALYVQDETGGIMAFNDVPTDAGIQLGDTVRIYGHRKVFENNTELEFDKFTNSVVKVNTTPGTPIEPKVVSTSQSVADANQGLLVKVTGQVTAIPDATSYVINDGSGDVLVFTDGYIVTQSGPVPQLKLGDTLEAVGLSGKYAEGNRIRVRSTKELKKVTVDVAVTGVTLNKNTAALTVGGVSEALVATIAPADATNTAVTWKSSDEAVATVDTNGVVTPVGAGTAVITVKTTDGGFTATATVTVTLAATPTPSPTPTPEGTATPTPSPTPTPEGTATPTPSPTPTPEGTATPTPSPTPTPEGTATPTPSPTPTPEGTATPTPSPTPTPEGTATPTPSPTPKPTSKPTSNPAPAPTPTPTPTPTPEATTKPADGTKEVVVVKADALRELVSNGKATIQVGADSRQVALPANAGDILTGNQLEVAMDKVALNVPSQLMQQLAGKLSDDELKDSSIIVKAEPLAKDQQSSLLAKGHNASQTQIKVSGDVFDMSLSIVTKDGKAAKLERFDTPITLRLKVDPTANPLLSGVYYIADDGTLEYVGGSYKDGEFVADVYHFSKYAVLEYNKTFDDVPAAYWAATTIQRLAALHVLDGTSDTMFEPGRAVTRAEFTAMLVRALHLKDAAPMSFADVAADAWYAGPIGIAVKAGIVTGKSDTSFDPNAQITRQEMAVMLMRAYASIHDATVPADTETSFMDEADIAGWALEGVKTAAALDLIHGRAEGQMAPQGITVRAEAAQAILNLLDK</sequence>
<evidence type="ECO:0000259" key="2">
    <source>
        <dbReference type="PROSITE" id="PS51272"/>
    </source>
</evidence>
<dbReference type="InterPro" id="IPR044016">
    <property type="entry name" value="Big_13"/>
</dbReference>
<accession>A0A4Y8PYY9</accession>
<name>A0A4Y8PYY9_9BACL</name>
<dbReference type="InterPro" id="IPR055458">
    <property type="entry name" value="IFT52_GIFT"/>
</dbReference>
<dbReference type="Pfam" id="PF00932">
    <property type="entry name" value="LTD"/>
    <property type="match status" value="1"/>
</dbReference>
<organism evidence="4 5">
    <name type="scientific">Paenibacillus athensensis</name>
    <dbReference type="NCBI Taxonomy" id="1967502"/>
    <lineage>
        <taxon>Bacteria</taxon>
        <taxon>Bacillati</taxon>
        <taxon>Bacillota</taxon>
        <taxon>Bacilli</taxon>
        <taxon>Bacillales</taxon>
        <taxon>Paenibacillaceae</taxon>
        <taxon>Paenibacillus</taxon>
    </lineage>
</organism>
<dbReference type="InterPro" id="IPR013783">
    <property type="entry name" value="Ig-like_fold"/>
</dbReference>
<dbReference type="SMART" id="SM00635">
    <property type="entry name" value="BID_2"/>
    <property type="match status" value="1"/>
</dbReference>
<dbReference type="OrthoDB" id="9801679at2"/>
<dbReference type="Gene3D" id="2.60.40.10">
    <property type="entry name" value="Immunoglobulins"/>
    <property type="match status" value="1"/>
</dbReference>
<dbReference type="PANTHER" id="PTHR24216:SF65">
    <property type="entry name" value="PAXILLIN-LIKE PROTEIN 1"/>
    <property type="match status" value="1"/>
</dbReference>
<proteinExistence type="predicted"/>
<dbReference type="EMBL" id="MYFO01000018">
    <property type="protein sequence ID" value="TFE86584.1"/>
    <property type="molecule type" value="Genomic_DNA"/>
</dbReference>
<dbReference type="Pfam" id="PF02368">
    <property type="entry name" value="Big_2"/>
    <property type="match status" value="1"/>
</dbReference>
<comment type="caution">
    <text evidence="4">The sequence shown here is derived from an EMBL/GenBank/DDBJ whole genome shotgun (WGS) entry which is preliminary data.</text>
</comment>